<dbReference type="InterPro" id="IPR000160">
    <property type="entry name" value="GGDEF_dom"/>
</dbReference>
<organism evidence="3 4">
    <name type="scientific">Dethiosulfatarculus sandiegensis</name>
    <dbReference type="NCBI Taxonomy" id="1429043"/>
    <lineage>
        <taxon>Bacteria</taxon>
        <taxon>Pseudomonadati</taxon>
        <taxon>Thermodesulfobacteriota</taxon>
        <taxon>Desulfarculia</taxon>
        <taxon>Desulfarculales</taxon>
        <taxon>Desulfarculaceae</taxon>
        <taxon>Dethiosulfatarculus</taxon>
    </lineage>
</organism>
<dbReference type="InterPro" id="IPR013656">
    <property type="entry name" value="PAS_4"/>
</dbReference>
<evidence type="ECO:0000313" key="3">
    <source>
        <dbReference type="EMBL" id="KIX15496.1"/>
    </source>
</evidence>
<name>A0A0D2JIK4_9BACT</name>
<dbReference type="SMART" id="SM00267">
    <property type="entry name" value="GGDEF"/>
    <property type="match status" value="1"/>
</dbReference>
<dbReference type="InterPro" id="IPR052155">
    <property type="entry name" value="Biofilm_reg_signaling"/>
</dbReference>
<dbReference type="SUPFAM" id="SSF141868">
    <property type="entry name" value="EAL domain-like"/>
    <property type="match status" value="1"/>
</dbReference>
<dbReference type="NCBIfam" id="TIGR00229">
    <property type="entry name" value="sensory_box"/>
    <property type="match status" value="1"/>
</dbReference>
<dbReference type="Gene3D" id="3.30.70.270">
    <property type="match status" value="1"/>
</dbReference>
<dbReference type="OrthoDB" id="9777298at2"/>
<dbReference type="FunCoup" id="A0A0D2JIK4">
    <property type="interactions" value="276"/>
</dbReference>
<dbReference type="PANTHER" id="PTHR44757">
    <property type="entry name" value="DIGUANYLATE CYCLASE DGCP"/>
    <property type="match status" value="1"/>
</dbReference>
<feature type="domain" description="EAL" evidence="1">
    <location>
        <begin position="334"/>
        <end position="586"/>
    </location>
</feature>
<evidence type="ECO:0000259" key="2">
    <source>
        <dbReference type="PROSITE" id="PS50887"/>
    </source>
</evidence>
<keyword evidence="4" id="KW-1185">Reference proteome</keyword>
<dbReference type="NCBIfam" id="TIGR00254">
    <property type="entry name" value="GGDEF"/>
    <property type="match status" value="1"/>
</dbReference>
<dbReference type="EMBL" id="AZAC01000002">
    <property type="protein sequence ID" value="KIX15496.1"/>
    <property type="molecule type" value="Genomic_DNA"/>
</dbReference>
<gene>
    <name evidence="3" type="ORF">X474_01825</name>
</gene>
<dbReference type="CDD" id="cd01948">
    <property type="entry name" value="EAL"/>
    <property type="match status" value="1"/>
</dbReference>
<feature type="domain" description="GGDEF" evidence="2">
    <location>
        <begin position="192"/>
        <end position="325"/>
    </location>
</feature>
<dbReference type="PROSITE" id="PS50883">
    <property type="entry name" value="EAL"/>
    <property type="match status" value="1"/>
</dbReference>
<dbReference type="InterPro" id="IPR001633">
    <property type="entry name" value="EAL_dom"/>
</dbReference>
<dbReference type="AlphaFoldDB" id="A0A0D2JIK4"/>
<dbReference type="SMART" id="SM00052">
    <property type="entry name" value="EAL"/>
    <property type="match status" value="1"/>
</dbReference>
<dbReference type="InterPro" id="IPR029787">
    <property type="entry name" value="Nucleotide_cyclase"/>
</dbReference>
<dbReference type="STRING" id="1429043.X474_01825"/>
<accession>A0A0D2JIK4</accession>
<dbReference type="InterPro" id="IPR000014">
    <property type="entry name" value="PAS"/>
</dbReference>
<dbReference type="Pfam" id="PF08448">
    <property type="entry name" value="PAS_4"/>
    <property type="match status" value="1"/>
</dbReference>
<dbReference type="SUPFAM" id="SSF55073">
    <property type="entry name" value="Nucleotide cyclase"/>
    <property type="match status" value="1"/>
</dbReference>
<dbReference type="Pfam" id="PF00990">
    <property type="entry name" value="GGDEF"/>
    <property type="match status" value="1"/>
</dbReference>
<dbReference type="InParanoid" id="A0A0D2JIK4"/>
<dbReference type="PATRIC" id="fig|1429043.3.peg.383"/>
<dbReference type="InterPro" id="IPR043128">
    <property type="entry name" value="Rev_trsase/Diguanyl_cyclase"/>
</dbReference>
<dbReference type="PANTHER" id="PTHR44757:SF2">
    <property type="entry name" value="BIOFILM ARCHITECTURE MAINTENANCE PROTEIN MBAA"/>
    <property type="match status" value="1"/>
</dbReference>
<dbReference type="InterPro" id="IPR035965">
    <property type="entry name" value="PAS-like_dom_sf"/>
</dbReference>
<dbReference type="Proteomes" id="UP000032233">
    <property type="component" value="Unassembled WGS sequence"/>
</dbReference>
<dbReference type="CDD" id="cd00130">
    <property type="entry name" value="PAS"/>
    <property type="match status" value="1"/>
</dbReference>
<sequence length="590" mass="66368">MKKPYSWDIPKSTLLFPNDEESGTNVSASESRFNDLPYGEMAFNHSLDGIAVTNSNWVIKKANPSLVRILGYSLDSLTGMDLTQMLDQLNGMDFRTRAKRSMQDSGWWQGGVRFCLAYNEKKHYWTTFHPILDAQGKIDHVIITLRDLEIHQALEEGDFSAVQYDVLTKLPNRTLFRDRLKVALATARRNQAGLAVLFLDLDNFKTINDSLGHATGDHLLKAVAQRLLECLREEDTVSRVGGDEFLVLLPGTESKEAADIVGRRILRAFERPLVAEDHELYTSFSIGIAIFPEHGKDSEGLIKKADMAMYHAKENGKHKCQVFCNSLRNQAKRRYLLEQNLRKGFERQEFVVHYQPKVKLSSGLVMGIEAVARWQRPELGLAPPREFIPLAEETGLIVPLGEWILKQACMTADGLRRVGQKDLTVSVNISARQLLWQHDFVAMVEAALQESGLPPHALELELTEKVIMHNIDASIEVMGRLKNQGVKISVDNFGTGLSSLRYLKKAPIDIIKIDRSFIQELPKDPSVVLGIISLAKELGLTVVAAGVEYKQQMEFLYAHGCEFVQGYAVSPALPAETLITLLKQESWRLF</sequence>
<dbReference type="SUPFAM" id="SSF55785">
    <property type="entry name" value="PYP-like sensor domain (PAS domain)"/>
    <property type="match status" value="1"/>
</dbReference>
<dbReference type="Gene3D" id="3.30.450.20">
    <property type="entry name" value="PAS domain"/>
    <property type="match status" value="1"/>
</dbReference>
<evidence type="ECO:0000313" key="4">
    <source>
        <dbReference type="Proteomes" id="UP000032233"/>
    </source>
</evidence>
<dbReference type="GO" id="GO:0003824">
    <property type="term" value="F:catalytic activity"/>
    <property type="evidence" value="ECO:0007669"/>
    <property type="project" value="UniProtKB-ARBA"/>
</dbReference>
<comment type="caution">
    <text evidence="3">The sequence shown here is derived from an EMBL/GenBank/DDBJ whole genome shotgun (WGS) entry which is preliminary data.</text>
</comment>
<dbReference type="PROSITE" id="PS50887">
    <property type="entry name" value="GGDEF"/>
    <property type="match status" value="1"/>
</dbReference>
<evidence type="ECO:0000259" key="1">
    <source>
        <dbReference type="PROSITE" id="PS50883"/>
    </source>
</evidence>
<proteinExistence type="predicted"/>
<dbReference type="SMART" id="SM00091">
    <property type="entry name" value="PAS"/>
    <property type="match status" value="1"/>
</dbReference>
<dbReference type="Gene3D" id="3.20.20.450">
    <property type="entry name" value="EAL domain"/>
    <property type="match status" value="1"/>
</dbReference>
<dbReference type="FunFam" id="3.30.70.270:FF:000001">
    <property type="entry name" value="Diguanylate cyclase domain protein"/>
    <property type="match status" value="1"/>
</dbReference>
<protein>
    <submittedName>
        <fullName evidence="3">Diguanylate cyclase</fullName>
    </submittedName>
</protein>
<reference evidence="3 4" key="1">
    <citation type="submission" date="2013-11" db="EMBL/GenBank/DDBJ databases">
        <title>Metagenomic analysis of a methanogenic consortium involved in long chain n-alkane degradation.</title>
        <authorList>
            <person name="Davidova I.A."/>
            <person name="Callaghan A.V."/>
            <person name="Wawrik B."/>
            <person name="Pruitt S."/>
            <person name="Marks C."/>
            <person name="Duncan K.E."/>
            <person name="Suflita J.M."/>
        </authorList>
    </citation>
    <scope>NUCLEOTIDE SEQUENCE [LARGE SCALE GENOMIC DNA]</scope>
    <source>
        <strain evidence="3 4">SPR</strain>
    </source>
</reference>
<dbReference type="InterPro" id="IPR035919">
    <property type="entry name" value="EAL_sf"/>
</dbReference>
<dbReference type="Pfam" id="PF00563">
    <property type="entry name" value="EAL"/>
    <property type="match status" value="1"/>
</dbReference>
<dbReference type="CDD" id="cd01949">
    <property type="entry name" value="GGDEF"/>
    <property type="match status" value="1"/>
</dbReference>